<proteinExistence type="predicted"/>
<dbReference type="RefSeq" id="WP_075898358.1">
    <property type="nucleotide sequence ID" value="NZ_MKZS01000001.1"/>
</dbReference>
<gene>
    <name evidence="1" type="ORF">BJP37_09340</name>
</gene>
<keyword evidence="2" id="KW-1185">Reference proteome</keyword>
<evidence type="ECO:0000313" key="1">
    <source>
        <dbReference type="EMBL" id="OLT59215.1"/>
    </source>
</evidence>
<sequence length="96" mass="10679">MSFNAANYSGQDLNEFTAGSSKIISCSFTDVEQFTEFLTYSQMEMIQLSRGSFQSEFLATQIGDLYFTRISANQSVQAIGPKQQGYLTFSLVWAAS</sequence>
<comment type="caution">
    <text evidence="1">The sequence shown here is derived from an EMBL/GenBank/DDBJ whole genome shotgun (WGS) entry which is preliminary data.</text>
</comment>
<organism evidence="1 2">
    <name type="scientific">Moorena bouillonii PNG</name>
    <dbReference type="NCBI Taxonomy" id="568701"/>
    <lineage>
        <taxon>Bacteria</taxon>
        <taxon>Bacillati</taxon>
        <taxon>Cyanobacteriota</taxon>
        <taxon>Cyanophyceae</taxon>
        <taxon>Coleofasciculales</taxon>
        <taxon>Coleofasciculaceae</taxon>
        <taxon>Moorena</taxon>
    </lineage>
</organism>
<reference evidence="1 2" key="1">
    <citation type="submission" date="2016-10" db="EMBL/GenBank/DDBJ databases">
        <title>Comparative genomics uncovers the prolific and rare metabolic potential of the cyanobacterial genus Moorea.</title>
        <authorList>
            <person name="Leao T."/>
            <person name="Castelao G."/>
            <person name="Korobeynikov A."/>
            <person name="Monroe E.A."/>
            <person name="Podell S."/>
            <person name="Glukhov E."/>
            <person name="Allen E."/>
            <person name="Gerwick W.H."/>
            <person name="Gerwick L."/>
        </authorList>
    </citation>
    <scope>NUCLEOTIDE SEQUENCE [LARGE SCALE GENOMIC DNA]</scope>
    <source>
        <strain evidence="1 2">PNG5-198</strain>
    </source>
</reference>
<evidence type="ECO:0000313" key="2">
    <source>
        <dbReference type="Proteomes" id="UP000186657"/>
    </source>
</evidence>
<dbReference type="AlphaFoldDB" id="A0A1U7MZT1"/>
<dbReference type="Proteomes" id="UP000186657">
    <property type="component" value="Unassembled WGS sequence"/>
</dbReference>
<protein>
    <submittedName>
        <fullName evidence="1">Uncharacterized protein</fullName>
    </submittedName>
</protein>
<dbReference type="EMBL" id="MKZS01000001">
    <property type="protein sequence ID" value="OLT59215.1"/>
    <property type="molecule type" value="Genomic_DNA"/>
</dbReference>
<name>A0A1U7MZT1_9CYAN</name>
<accession>A0A1U7MZT1</accession>